<organism evidence="2 3">
    <name type="scientific">Candidatus Woesebacteria bacterium GW2011_GWB1_44_11</name>
    <dbReference type="NCBI Taxonomy" id="1618579"/>
    <lineage>
        <taxon>Bacteria</taxon>
        <taxon>Candidatus Woeseibacteriota</taxon>
    </lineage>
</organism>
<feature type="non-terminal residue" evidence="2">
    <location>
        <position position="1"/>
    </location>
</feature>
<feature type="transmembrane region" description="Helical" evidence="1">
    <location>
        <begin position="20"/>
        <end position="45"/>
    </location>
</feature>
<name>A0A837IAE1_9BACT</name>
<dbReference type="Proteomes" id="UP000034012">
    <property type="component" value="Unassembled WGS sequence"/>
</dbReference>
<evidence type="ECO:0000313" key="3">
    <source>
        <dbReference type="Proteomes" id="UP000034012"/>
    </source>
</evidence>
<evidence type="ECO:0000313" key="2">
    <source>
        <dbReference type="EMBL" id="KKT33340.1"/>
    </source>
</evidence>
<keyword evidence="1" id="KW-0472">Membrane</keyword>
<gene>
    <name evidence="2" type="ORF">UW20_C0003G0031</name>
</gene>
<comment type="caution">
    <text evidence="2">The sequence shown here is derived from an EMBL/GenBank/DDBJ whole genome shotgun (WGS) entry which is preliminary data.</text>
</comment>
<evidence type="ECO:0000256" key="1">
    <source>
        <dbReference type="SAM" id="Phobius"/>
    </source>
</evidence>
<proteinExistence type="predicted"/>
<accession>A0A837IAE1</accession>
<sequence>IDTTPDKKWGGTPKKYKTVIWGLFFLFAFPFLTLFMSLLISFMAYKSFISGKDNLARNSFLASRAIAVVSEKESVVLGYIPGVGRIYREAEFGAGIIRESNSIGT</sequence>
<protein>
    <submittedName>
        <fullName evidence="2">Uncharacterized protein</fullName>
    </submittedName>
</protein>
<dbReference type="EMBL" id="LCHK01000003">
    <property type="protein sequence ID" value="KKT33340.1"/>
    <property type="molecule type" value="Genomic_DNA"/>
</dbReference>
<dbReference type="AlphaFoldDB" id="A0A837IAE1"/>
<keyword evidence="1" id="KW-0812">Transmembrane</keyword>
<reference evidence="2 3" key="1">
    <citation type="journal article" date="2015" name="Nature">
        <title>rRNA introns, odd ribosomes, and small enigmatic genomes across a large radiation of phyla.</title>
        <authorList>
            <person name="Brown C.T."/>
            <person name="Hug L.A."/>
            <person name="Thomas B.C."/>
            <person name="Sharon I."/>
            <person name="Castelle C.J."/>
            <person name="Singh A."/>
            <person name="Wilkins M.J."/>
            <person name="Williams K.H."/>
            <person name="Banfield J.F."/>
        </authorList>
    </citation>
    <scope>NUCLEOTIDE SEQUENCE [LARGE SCALE GENOMIC DNA]</scope>
</reference>
<keyword evidence="1" id="KW-1133">Transmembrane helix</keyword>